<keyword evidence="5" id="KW-1185">Reference proteome</keyword>
<dbReference type="OrthoDB" id="9793549at2"/>
<dbReference type="InterPro" id="IPR052893">
    <property type="entry name" value="TCS_response_regulator"/>
</dbReference>
<reference evidence="3 5" key="1">
    <citation type="submission" date="2015-11" db="EMBL/GenBank/DDBJ databases">
        <title>Identification of large and diverse effector repertoires of 38 Legionella species.</title>
        <authorList>
            <person name="Burstein D."/>
            <person name="Amaro F."/>
            <person name="Zusman T."/>
            <person name="Lifshitz Z."/>
            <person name="Cohen O."/>
            <person name="Gilbert J.A."/>
            <person name="Pupko T."/>
            <person name="Shuman H.A."/>
            <person name="Segal G."/>
        </authorList>
    </citation>
    <scope>NUCLEOTIDE SEQUENCE [LARGE SCALE GENOMIC DNA]</scope>
    <source>
        <strain evidence="3 5">1762-AUS-E</strain>
    </source>
</reference>
<dbReference type="RefSeq" id="WP_058461932.1">
    <property type="nucleotide sequence ID" value="NZ_CAAAHS010000005.1"/>
</dbReference>
<reference evidence="4 6" key="2">
    <citation type="submission" date="2018-12" db="EMBL/GenBank/DDBJ databases">
        <authorList>
            <consortium name="Pathogen Informatics"/>
        </authorList>
    </citation>
    <scope>NUCLEOTIDE SEQUENCE [LARGE SCALE GENOMIC DNA]</scope>
    <source>
        <strain evidence="4 6">NCTC12735</strain>
        <plasmid evidence="6">22</plasmid>
    </source>
</reference>
<geneLocation type="plasmid" evidence="4 6">
    <name>22</name>
</geneLocation>
<accession>A0A0W0R567</accession>
<dbReference type="AlphaFoldDB" id="A0A0W0R567"/>
<dbReference type="Pfam" id="PF00072">
    <property type="entry name" value="Response_reg"/>
    <property type="match status" value="1"/>
</dbReference>
<dbReference type="SMART" id="SM00448">
    <property type="entry name" value="REC"/>
    <property type="match status" value="1"/>
</dbReference>
<evidence type="ECO:0000256" key="1">
    <source>
        <dbReference type="PROSITE-ProRule" id="PRU00169"/>
    </source>
</evidence>
<dbReference type="Gene3D" id="3.40.50.2300">
    <property type="match status" value="1"/>
</dbReference>
<dbReference type="PANTHER" id="PTHR44520:SF2">
    <property type="entry name" value="RESPONSE REGULATOR RCP1"/>
    <property type="match status" value="1"/>
</dbReference>
<evidence type="ECO:0000313" key="3">
    <source>
        <dbReference type="EMBL" id="KTC66241.1"/>
    </source>
</evidence>
<dbReference type="Proteomes" id="UP000281170">
    <property type="component" value="Plasmid 22"/>
</dbReference>
<dbReference type="InterPro" id="IPR011006">
    <property type="entry name" value="CheY-like_superfamily"/>
</dbReference>
<organism evidence="3 5">
    <name type="scientific">Legionella adelaidensis</name>
    <dbReference type="NCBI Taxonomy" id="45056"/>
    <lineage>
        <taxon>Bacteria</taxon>
        <taxon>Pseudomonadati</taxon>
        <taxon>Pseudomonadota</taxon>
        <taxon>Gammaproteobacteria</taxon>
        <taxon>Legionellales</taxon>
        <taxon>Legionellaceae</taxon>
        <taxon>Legionella</taxon>
    </lineage>
</organism>
<dbReference type="EMBL" id="LNKA01000001">
    <property type="protein sequence ID" value="KTC66241.1"/>
    <property type="molecule type" value="Genomic_DNA"/>
</dbReference>
<dbReference type="EMBL" id="LR134431">
    <property type="protein sequence ID" value="VEH85756.1"/>
    <property type="molecule type" value="Genomic_DNA"/>
</dbReference>
<dbReference type="InterPro" id="IPR001789">
    <property type="entry name" value="Sig_transdc_resp-reg_receiver"/>
</dbReference>
<dbReference type="SUPFAM" id="SSF52172">
    <property type="entry name" value="CheY-like"/>
    <property type="match status" value="1"/>
</dbReference>
<sequence>MHSFDSSIPIMLIEDDDVDIQDVKRTFQKINITNPLYIATNGDEALDKLYGRNGEIKLHPAPKIILLDINMPRMNGIEFLKILRSDPELRSILVFVLTSSNNDKDKVAAYNLNVAGYILKPLKFSEFIDSISSLYVYWSLLEFPQEKKW</sequence>
<keyword evidence="4" id="KW-0614">Plasmid</keyword>
<evidence type="ECO:0000313" key="5">
    <source>
        <dbReference type="Proteomes" id="UP000054859"/>
    </source>
</evidence>
<dbReference type="PANTHER" id="PTHR44520">
    <property type="entry name" value="RESPONSE REGULATOR RCP1-RELATED"/>
    <property type="match status" value="1"/>
</dbReference>
<evidence type="ECO:0000313" key="6">
    <source>
        <dbReference type="Proteomes" id="UP000281170"/>
    </source>
</evidence>
<dbReference type="GO" id="GO:0000160">
    <property type="term" value="P:phosphorelay signal transduction system"/>
    <property type="evidence" value="ECO:0007669"/>
    <property type="project" value="InterPro"/>
</dbReference>
<evidence type="ECO:0000313" key="4">
    <source>
        <dbReference type="EMBL" id="VEH85756.1"/>
    </source>
</evidence>
<dbReference type="KEGG" id="ladl:NCTC12735_01391"/>
<dbReference type="PATRIC" id="fig|45056.6.peg.929"/>
<dbReference type="STRING" id="45056.Lade_0899"/>
<dbReference type="PROSITE" id="PS50110">
    <property type="entry name" value="RESPONSE_REGULATORY"/>
    <property type="match status" value="1"/>
</dbReference>
<keyword evidence="1" id="KW-0597">Phosphoprotein</keyword>
<gene>
    <name evidence="4" type="primary">rcp1_3</name>
    <name evidence="3" type="ORF">Lade_0899</name>
    <name evidence="4" type="ORF">NCTC12735_01391</name>
</gene>
<proteinExistence type="predicted"/>
<feature type="domain" description="Response regulatory" evidence="2">
    <location>
        <begin position="9"/>
        <end position="135"/>
    </location>
</feature>
<protein>
    <submittedName>
        <fullName evidence="3">Two-component response regulator</fullName>
    </submittedName>
</protein>
<dbReference type="Proteomes" id="UP000054859">
    <property type="component" value="Unassembled WGS sequence"/>
</dbReference>
<feature type="modified residue" description="4-aspartylphosphate" evidence="1">
    <location>
        <position position="68"/>
    </location>
</feature>
<dbReference type="CDD" id="cd17557">
    <property type="entry name" value="REC_Rcp-like"/>
    <property type="match status" value="1"/>
</dbReference>
<evidence type="ECO:0000259" key="2">
    <source>
        <dbReference type="PROSITE" id="PS50110"/>
    </source>
</evidence>
<name>A0A0W0R567_9GAMM</name>